<evidence type="ECO:0000313" key="4">
    <source>
        <dbReference type="Proteomes" id="UP001148838"/>
    </source>
</evidence>
<keyword evidence="2" id="KW-0472">Membrane</keyword>
<evidence type="ECO:0000256" key="2">
    <source>
        <dbReference type="SAM" id="Phobius"/>
    </source>
</evidence>
<feature type="compositionally biased region" description="Basic and acidic residues" evidence="1">
    <location>
        <begin position="447"/>
        <end position="464"/>
    </location>
</feature>
<accession>A0ABQ8TDA8</accession>
<reference evidence="3 4" key="1">
    <citation type="journal article" date="2022" name="Allergy">
        <title>Genome assembly and annotation of Periplaneta americana reveal a comprehensive cockroach allergen profile.</title>
        <authorList>
            <person name="Wang L."/>
            <person name="Xiong Q."/>
            <person name="Saelim N."/>
            <person name="Wang L."/>
            <person name="Nong W."/>
            <person name="Wan A.T."/>
            <person name="Shi M."/>
            <person name="Liu X."/>
            <person name="Cao Q."/>
            <person name="Hui J.H.L."/>
            <person name="Sookrung N."/>
            <person name="Leung T.F."/>
            <person name="Tungtrongchitr A."/>
            <person name="Tsui S.K.W."/>
        </authorList>
    </citation>
    <scope>NUCLEOTIDE SEQUENCE [LARGE SCALE GENOMIC DNA]</scope>
    <source>
        <strain evidence="3">PWHHKU_190912</strain>
    </source>
</reference>
<evidence type="ECO:0000313" key="3">
    <source>
        <dbReference type="EMBL" id="KAJ4444519.1"/>
    </source>
</evidence>
<feature type="compositionally biased region" description="Polar residues" evidence="1">
    <location>
        <begin position="680"/>
        <end position="702"/>
    </location>
</feature>
<dbReference type="Proteomes" id="UP001148838">
    <property type="component" value="Unassembled WGS sequence"/>
</dbReference>
<feature type="compositionally biased region" description="Basic and acidic residues" evidence="1">
    <location>
        <begin position="622"/>
        <end position="631"/>
    </location>
</feature>
<name>A0ABQ8TDA8_PERAM</name>
<dbReference type="EMBL" id="JAJSOF020000011">
    <property type="protein sequence ID" value="KAJ4444519.1"/>
    <property type="molecule type" value="Genomic_DNA"/>
</dbReference>
<feature type="compositionally biased region" description="Basic and acidic residues" evidence="1">
    <location>
        <begin position="528"/>
        <end position="539"/>
    </location>
</feature>
<gene>
    <name evidence="3" type="ORF">ANN_06313</name>
</gene>
<feature type="region of interest" description="Disordered" evidence="1">
    <location>
        <begin position="528"/>
        <end position="818"/>
    </location>
</feature>
<feature type="compositionally biased region" description="Basic and acidic residues" evidence="1">
    <location>
        <begin position="564"/>
        <end position="606"/>
    </location>
</feature>
<keyword evidence="4" id="KW-1185">Reference proteome</keyword>
<feature type="region of interest" description="Disordered" evidence="1">
    <location>
        <begin position="286"/>
        <end position="328"/>
    </location>
</feature>
<keyword evidence="2" id="KW-0812">Transmembrane</keyword>
<sequence length="818" mass="92304">MRVTDDEASRNFYRLRKLSEEWPLLNNVTWNLDGAIFTYITFGSYIIITLGLLIGYLTGELKHGRIMEKFFLGIGALVFIIVGSLVYASLESVPPELVKNSAILGTLALLTGLLFLLDIGLSRPKPPPIQRIHKTTQTETASSSLDLLDKVHRVPNGDTVIRELRSSLKDKRRPDEELREPLKLAIGIPLLQSLADFDRTISSLTSVPGNVGDKVNEKTANILSKNPGYYQLKEIQDILEGKRSQKPTKFSIELLTTFVQAPLTSCDVERSFSRYKAMLRDNRRRMTTENVRDSTPDLTHQGNGRRFPASARVTPEEQTPNGYQRNGHVPVQRDIDHRRHGQVIPENSMRHELQFPSDIEIHPQRVPRDHPQRVPRDYPETNGLDRTGDKYSRPKREGRPSDDIPIQDQDVGRHRIPLQEQQRPSERHLPQAQYTPEQDLGRPSVIIRERKIPDARRRTSEHENSNSSSGEQRYLEQSEISQRPESITPEQAHKSRPREMYRGSDSEVDDLMHIPTVSFLLTERGERVEVKPGDAERRMKSQRSGKGSVKGTKLLPMVPIASTSEDKGLRKTRSEDSDDETKQRRIGHEERLSPASVPDEREKERYLFGNIGKSKTPSSRSLDIEAGRLGRFEGISKTPSPEVGHWRYDSRDANLVRTEKELPASPSDPGFVRHAAHNWPDSSPRTPSQSPQNWSGSATSIPLGSDSRGRTPSQSPQAWSEATSRAPSGQHVHWSESHQSSDEGDYAIASPPPPPSKPPVHHQVPSTQQSQKAKKREEEEEADDDDPDMPSGGSLTTQLLQKWLKQRKSKIGKAKSNP</sequence>
<feature type="compositionally biased region" description="Basic and acidic residues" evidence="1">
    <location>
        <begin position="386"/>
        <end position="402"/>
    </location>
</feature>
<feature type="transmembrane region" description="Helical" evidence="2">
    <location>
        <begin position="36"/>
        <end position="58"/>
    </location>
</feature>
<feature type="compositionally biased region" description="Polar residues" evidence="1">
    <location>
        <begin position="478"/>
        <end position="489"/>
    </location>
</feature>
<protein>
    <submittedName>
        <fullName evidence="3">Uncharacterized protein</fullName>
    </submittedName>
</protein>
<feature type="region of interest" description="Disordered" evidence="1">
    <location>
        <begin position="346"/>
        <end position="508"/>
    </location>
</feature>
<feature type="compositionally biased region" description="Acidic residues" evidence="1">
    <location>
        <begin position="778"/>
        <end position="788"/>
    </location>
</feature>
<comment type="caution">
    <text evidence="3">The sequence shown here is derived from an EMBL/GenBank/DDBJ whole genome shotgun (WGS) entry which is preliminary data.</text>
</comment>
<feature type="compositionally biased region" description="Basic and acidic residues" evidence="1">
    <location>
        <begin position="491"/>
        <end position="505"/>
    </location>
</feature>
<organism evidence="3 4">
    <name type="scientific">Periplaneta americana</name>
    <name type="common">American cockroach</name>
    <name type="synonym">Blatta americana</name>
    <dbReference type="NCBI Taxonomy" id="6978"/>
    <lineage>
        <taxon>Eukaryota</taxon>
        <taxon>Metazoa</taxon>
        <taxon>Ecdysozoa</taxon>
        <taxon>Arthropoda</taxon>
        <taxon>Hexapoda</taxon>
        <taxon>Insecta</taxon>
        <taxon>Pterygota</taxon>
        <taxon>Neoptera</taxon>
        <taxon>Polyneoptera</taxon>
        <taxon>Dictyoptera</taxon>
        <taxon>Blattodea</taxon>
        <taxon>Blattoidea</taxon>
        <taxon>Blattidae</taxon>
        <taxon>Blattinae</taxon>
        <taxon>Periplaneta</taxon>
    </lineage>
</organism>
<feature type="compositionally biased region" description="Polar residues" evidence="1">
    <location>
        <begin position="710"/>
        <end position="727"/>
    </location>
</feature>
<feature type="transmembrane region" description="Helical" evidence="2">
    <location>
        <begin position="70"/>
        <end position="90"/>
    </location>
</feature>
<feature type="compositionally biased region" description="Basic and acidic residues" evidence="1">
    <location>
        <begin position="348"/>
        <end position="379"/>
    </location>
</feature>
<feature type="compositionally biased region" description="Basic and acidic residues" evidence="1">
    <location>
        <begin position="644"/>
        <end position="662"/>
    </location>
</feature>
<feature type="compositionally biased region" description="Basic and acidic residues" evidence="1">
    <location>
        <begin position="286"/>
        <end position="295"/>
    </location>
</feature>
<feature type="compositionally biased region" description="Low complexity" evidence="1">
    <location>
        <begin position="794"/>
        <end position="803"/>
    </location>
</feature>
<keyword evidence="2" id="KW-1133">Transmembrane helix</keyword>
<proteinExistence type="predicted"/>
<evidence type="ECO:0000256" key="1">
    <source>
        <dbReference type="SAM" id="MobiDB-lite"/>
    </source>
</evidence>
<feature type="compositionally biased region" description="Basic residues" evidence="1">
    <location>
        <begin position="804"/>
        <end position="818"/>
    </location>
</feature>